<keyword evidence="2" id="KW-1185">Reference proteome</keyword>
<dbReference type="GeneID" id="27350098"/>
<accession>A0A0D2CGH8</accession>
<dbReference type="AlphaFoldDB" id="A0A0D2CGH8"/>
<dbReference type="VEuPathDB" id="FungiDB:PV07_10904"/>
<evidence type="ECO:0000313" key="1">
    <source>
        <dbReference type="EMBL" id="KIW22624.1"/>
    </source>
</evidence>
<sequence length="172" mass="19632">MQENTGMVHLLILNGSTIDAYLPTLPPGDKLSSSVFDHTVYGHSGLARYINLLREGKSPEEALEATWELPLLVENRYPTHPLEYNSMFMYDDEVRRNVGRVLFLRHIIEGLSYLDALHSSRMGERSSSVPAYPPFGHLTPAWIPKYSLWSLARTVNLMEQDTPDMANIEWQD</sequence>
<dbReference type="RefSeq" id="XP_016242840.1">
    <property type="nucleotide sequence ID" value="XM_016398278.1"/>
</dbReference>
<gene>
    <name evidence="1" type="ORF">PV07_10904</name>
</gene>
<proteinExistence type="predicted"/>
<dbReference type="EMBL" id="KN847046">
    <property type="protein sequence ID" value="KIW22624.1"/>
    <property type="molecule type" value="Genomic_DNA"/>
</dbReference>
<evidence type="ECO:0000313" key="2">
    <source>
        <dbReference type="Proteomes" id="UP000054466"/>
    </source>
</evidence>
<name>A0A0D2CGH8_9EURO</name>
<reference evidence="1 2" key="1">
    <citation type="submission" date="2015-01" db="EMBL/GenBank/DDBJ databases">
        <title>The Genome Sequence of Cladophialophora immunda CBS83496.</title>
        <authorList>
            <consortium name="The Broad Institute Genomics Platform"/>
            <person name="Cuomo C."/>
            <person name="de Hoog S."/>
            <person name="Gorbushina A."/>
            <person name="Stielow B."/>
            <person name="Teixiera M."/>
            <person name="Abouelleil A."/>
            <person name="Chapman S.B."/>
            <person name="Priest M."/>
            <person name="Young S.K."/>
            <person name="Wortman J."/>
            <person name="Nusbaum C."/>
            <person name="Birren B."/>
        </authorList>
    </citation>
    <scope>NUCLEOTIDE SEQUENCE [LARGE SCALE GENOMIC DNA]</scope>
    <source>
        <strain evidence="1 2">CBS 83496</strain>
    </source>
</reference>
<protein>
    <submittedName>
        <fullName evidence="1">Uncharacterized protein</fullName>
    </submittedName>
</protein>
<organism evidence="1 2">
    <name type="scientific">Cladophialophora immunda</name>
    <dbReference type="NCBI Taxonomy" id="569365"/>
    <lineage>
        <taxon>Eukaryota</taxon>
        <taxon>Fungi</taxon>
        <taxon>Dikarya</taxon>
        <taxon>Ascomycota</taxon>
        <taxon>Pezizomycotina</taxon>
        <taxon>Eurotiomycetes</taxon>
        <taxon>Chaetothyriomycetidae</taxon>
        <taxon>Chaetothyriales</taxon>
        <taxon>Herpotrichiellaceae</taxon>
        <taxon>Cladophialophora</taxon>
    </lineage>
</organism>
<dbReference type="HOGENOM" id="CLU_1555080_0_0_1"/>
<dbReference type="Proteomes" id="UP000054466">
    <property type="component" value="Unassembled WGS sequence"/>
</dbReference>